<sequence>MYSCATYCHLLSFFTLLLLGTICDALFLTHVPHLSRPILPSFVHASLLPPRLGAKESFAQSAWDPLYFSTVFSNIFSLRGFSPATFRFFVSPHLVVFSDGKTQIRRSGHRRTRRGARREGGGLLLRLRIGRAPEEASFSDFELDERLLKAIGELGWKRPTQVQEAMIPMALEGKNILARARTGSGKTAAFLLPTLQKVIQLSSNTSAKGPFAIFVTPTKELTTQVFAQLKALVAFFPFLQAVNLADMDVATITESVDMIVSTPNRLLQAADSSKNLLSNVAHVVLDEADLLFSLGYEDEMKNIKNRLPSRYQTILTSATLSEDMTDLKKIFCVGPVVSLKLKEGQLPDVDQLAQYHIYCNDDDQRFSILISMIKLKLIVGKTIIFVKDVERCYQLSLFLQAFKVNTCILNAELPANCRCRIVHEFNEGRYNFVIASDVGDMVEEEENGEPKSKKSKKKKAQMDKEAGVSRGIDFHHVSNVINFDFPTSLEAYIHRVGRTARGWNKGTALSFAAPEERELLDEVSEEINTQMGRKVIMPYEVRMADLDAFYLRSREVLGQITRIAIREARLAEIRAEALRSNRLRSYFAANPRERAALENDKRTHRLRTADSVAGVSEYMVPTTLRGIDYSQDTMLRSKAEVRKIRQQRKKKQTQKRSNVKKSKDPLKTFDF</sequence>
<dbReference type="Proteomes" id="UP000095287">
    <property type="component" value="Unplaced"/>
</dbReference>
<evidence type="ECO:0000256" key="1">
    <source>
        <dbReference type="ARBA" id="ARBA00012552"/>
    </source>
</evidence>
<dbReference type="InterPro" id="IPR014001">
    <property type="entry name" value="Helicase_ATP-bd"/>
</dbReference>
<proteinExistence type="inferred from homology"/>
<name>A0A1I8AS27_9BILA</name>
<keyword evidence="3" id="KW-0378">Hydrolase</keyword>
<feature type="compositionally biased region" description="Basic residues" evidence="10">
    <location>
        <begin position="644"/>
        <end position="660"/>
    </location>
</feature>
<dbReference type="CDD" id="cd17961">
    <property type="entry name" value="DEADc_DDX56"/>
    <property type="match status" value="1"/>
</dbReference>
<dbReference type="SUPFAM" id="SSF52540">
    <property type="entry name" value="P-loop containing nucleoside triphosphate hydrolases"/>
    <property type="match status" value="2"/>
</dbReference>
<dbReference type="PANTHER" id="PTHR47959:SF21">
    <property type="entry name" value="DEAD-BOX HELICASE 56"/>
    <property type="match status" value="1"/>
</dbReference>
<evidence type="ECO:0000256" key="8">
    <source>
        <dbReference type="ARBA" id="ARBA00047984"/>
    </source>
</evidence>
<feature type="region of interest" description="Disordered" evidence="10">
    <location>
        <begin position="641"/>
        <end position="671"/>
    </location>
</feature>
<comment type="similarity">
    <text evidence="7">Belongs to the DEAD box helicase family. DDX56/DBP9 subfamily.</text>
</comment>
<evidence type="ECO:0000313" key="15">
    <source>
        <dbReference type="Proteomes" id="UP000095287"/>
    </source>
</evidence>
<keyword evidence="2" id="KW-0547">Nucleotide-binding</keyword>
<evidence type="ECO:0000256" key="3">
    <source>
        <dbReference type="ARBA" id="ARBA00022801"/>
    </source>
</evidence>
<keyword evidence="15" id="KW-1185">Reference proteome</keyword>
<feature type="domain" description="Helicase ATP-binding" evidence="12">
    <location>
        <begin position="167"/>
        <end position="338"/>
    </location>
</feature>
<evidence type="ECO:0000259" key="14">
    <source>
        <dbReference type="PROSITE" id="PS51195"/>
    </source>
</evidence>
<dbReference type="PROSITE" id="PS51194">
    <property type="entry name" value="HELICASE_CTER"/>
    <property type="match status" value="1"/>
</dbReference>
<dbReference type="Pfam" id="PF00270">
    <property type="entry name" value="DEAD"/>
    <property type="match status" value="1"/>
</dbReference>
<dbReference type="Pfam" id="PF00271">
    <property type="entry name" value="Helicase_C"/>
    <property type="match status" value="1"/>
</dbReference>
<dbReference type="PROSITE" id="PS51192">
    <property type="entry name" value="HELICASE_ATP_BIND_1"/>
    <property type="match status" value="1"/>
</dbReference>
<evidence type="ECO:0000256" key="4">
    <source>
        <dbReference type="ARBA" id="ARBA00022806"/>
    </source>
</evidence>
<evidence type="ECO:0000256" key="7">
    <source>
        <dbReference type="ARBA" id="ARBA00038041"/>
    </source>
</evidence>
<organism evidence="15 16">
    <name type="scientific">Steinernema glaseri</name>
    <dbReference type="NCBI Taxonomy" id="37863"/>
    <lineage>
        <taxon>Eukaryota</taxon>
        <taxon>Metazoa</taxon>
        <taxon>Ecdysozoa</taxon>
        <taxon>Nematoda</taxon>
        <taxon>Chromadorea</taxon>
        <taxon>Rhabditida</taxon>
        <taxon>Tylenchina</taxon>
        <taxon>Panagrolaimomorpha</taxon>
        <taxon>Strongyloidoidea</taxon>
        <taxon>Steinernematidae</taxon>
        <taxon>Steinernema</taxon>
    </lineage>
</organism>
<keyword evidence="11" id="KW-0732">Signal</keyword>
<dbReference type="WBParaSite" id="L893_g8299.t1">
    <property type="protein sequence ID" value="L893_g8299.t1"/>
    <property type="gene ID" value="L893_g8299"/>
</dbReference>
<dbReference type="PROSITE" id="PS51195">
    <property type="entry name" value="Q_MOTIF"/>
    <property type="match status" value="1"/>
</dbReference>
<dbReference type="GO" id="GO:0003723">
    <property type="term" value="F:RNA binding"/>
    <property type="evidence" value="ECO:0007669"/>
    <property type="project" value="UniProtKB-KW"/>
</dbReference>
<dbReference type="InterPro" id="IPR027417">
    <property type="entry name" value="P-loop_NTPase"/>
</dbReference>
<evidence type="ECO:0000256" key="10">
    <source>
        <dbReference type="SAM" id="MobiDB-lite"/>
    </source>
</evidence>
<comment type="catalytic activity">
    <reaction evidence="8">
        <text>ATP + H2O = ADP + phosphate + H(+)</text>
        <dbReference type="Rhea" id="RHEA:13065"/>
        <dbReference type="ChEBI" id="CHEBI:15377"/>
        <dbReference type="ChEBI" id="CHEBI:15378"/>
        <dbReference type="ChEBI" id="CHEBI:30616"/>
        <dbReference type="ChEBI" id="CHEBI:43474"/>
        <dbReference type="ChEBI" id="CHEBI:456216"/>
        <dbReference type="EC" id="3.6.4.13"/>
    </reaction>
</comment>
<accession>A0A1I8AS27</accession>
<evidence type="ECO:0000256" key="11">
    <source>
        <dbReference type="SAM" id="SignalP"/>
    </source>
</evidence>
<feature type="region of interest" description="Disordered" evidence="10">
    <location>
        <begin position="443"/>
        <end position="462"/>
    </location>
</feature>
<evidence type="ECO:0000313" key="16">
    <source>
        <dbReference type="WBParaSite" id="L893_g8299.t1"/>
    </source>
</evidence>
<dbReference type="EC" id="3.6.4.13" evidence="1"/>
<dbReference type="Gene3D" id="3.40.50.300">
    <property type="entry name" value="P-loop containing nucleotide triphosphate hydrolases"/>
    <property type="match status" value="2"/>
</dbReference>
<feature type="short sequence motif" description="Q motif" evidence="9">
    <location>
        <begin position="136"/>
        <end position="164"/>
    </location>
</feature>
<feature type="signal peptide" evidence="11">
    <location>
        <begin position="1"/>
        <end position="25"/>
    </location>
</feature>
<dbReference type="AlphaFoldDB" id="A0A1I8AS27"/>
<dbReference type="GO" id="GO:0003724">
    <property type="term" value="F:RNA helicase activity"/>
    <property type="evidence" value="ECO:0007669"/>
    <property type="project" value="UniProtKB-EC"/>
</dbReference>
<dbReference type="CDD" id="cd18787">
    <property type="entry name" value="SF2_C_DEAD"/>
    <property type="match status" value="1"/>
</dbReference>
<evidence type="ECO:0000256" key="5">
    <source>
        <dbReference type="ARBA" id="ARBA00022840"/>
    </source>
</evidence>
<dbReference type="PANTHER" id="PTHR47959">
    <property type="entry name" value="ATP-DEPENDENT RNA HELICASE RHLE-RELATED"/>
    <property type="match status" value="1"/>
</dbReference>
<dbReference type="GO" id="GO:0016787">
    <property type="term" value="F:hydrolase activity"/>
    <property type="evidence" value="ECO:0007669"/>
    <property type="project" value="UniProtKB-KW"/>
</dbReference>
<evidence type="ECO:0000259" key="13">
    <source>
        <dbReference type="PROSITE" id="PS51194"/>
    </source>
</evidence>
<keyword evidence="4" id="KW-0347">Helicase</keyword>
<feature type="domain" description="Helicase C-terminal" evidence="13">
    <location>
        <begin position="371"/>
        <end position="547"/>
    </location>
</feature>
<reference evidence="16" key="1">
    <citation type="submission" date="2016-11" db="UniProtKB">
        <authorList>
            <consortium name="WormBaseParasite"/>
        </authorList>
    </citation>
    <scope>IDENTIFICATION</scope>
</reference>
<feature type="chain" id="PRO_5009314992" description="RNA helicase" evidence="11">
    <location>
        <begin position="26"/>
        <end position="671"/>
    </location>
</feature>
<keyword evidence="6" id="KW-0694">RNA-binding</keyword>
<dbReference type="InterPro" id="IPR050079">
    <property type="entry name" value="DEAD_box_RNA_helicase"/>
</dbReference>
<feature type="compositionally biased region" description="Basic and acidic residues" evidence="10">
    <location>
        <begin position="661"/>
        <end position="671"/>
    </location>
</feature>
<dbReference type="SMART" id="SM00487">
    <property type="entry name" value="DEXDc"/>
    <property type="match status" value="1"/>
</dbReference>
<dbReference type="GO" id="GO:0005829">
    <property type="term" value="C:cytosol"/>
    <property type="evidence" value="ECO:0007669"/>
    <property type="project" value="TreeGrafter"/>
</dbReference>
<dbReference type="InterPro" id="IPR014014">
    <property type="entry name" value="RNA_helicase_DEAD_Q_motif"/>
</dbReference>
<feature type="domain" description="DEAD-box RNA helicase Q" evidence="14">
    <location>
        <begin position="136"/>
        <end position="164"/>
    </location>
</feature>
<evidence type="ECO:0000256" key="2">
    <source>
        <dbReference type="ARBA" id="ARBA00022741"/>
    </source>
</evidence>
<keyword evidence="5" id="KW-0067">ATP-binding</keyword>
<dbReference type="SMART" id="SM00490">
    <property type="entry name" value="HELICc"/>
    <property type="match status" value="1"/>
</dbReference>
<dbReference type="GO" id="GO:0005524">
    <property type="term" value="F:ATP binding"/>
    <property type="evidence" value="ECO:0007669"/>
    <property type="project" value="UniProtKB-KW"/>
</dbReference>
<protein>
    <recommendedName>
        <fullName evidence="1">RNA helicase</fullName>
        <ecNumber evidence="1">3.6.4.13</ecNumber>
    </recommendedName>
</protein>
<dbReference type="InterPro" id="IPR011545">
    <property type="entry name" value="DEAD/DEAH_box_helicase_dom"/>
</dbReference>
<evidence type="ECO:0000259" key="12">
    <source>
        <dbReference type="PROSITE" id="PS51192"/>
    </source>
</evidence>
<dbReference type="InterPro" id="IPR001650">
    <property type="entry name" value="Helicase_C-like"/>
</dbReference>
<evidence type="ECO:0000256" key="6">
    <source>
        <dbReference type="ARBA" id="ARBA00022884"/>
    </source>
</evidence>
<evidence type="ECO:0000256" key="9">
    <source>
        <dbReference type="PROSITE-ProRule" id="PRU00552"/>
    </source>
</evidence>